<dbReference type="Pfam" id="PF00153">
    <property type="entry name" value="Mito_carr"/>
    <property type="match status" value="1"/>
</dbReference>
<dbReference type="Gene3D" id="1.50.40.10">
    <property type="entry name" value="Mitochondrial carrier domain"/>
    <property type="match status" value="1"/>
</dbReference>
<keyword evidence="6" id="KW-1133">Transmembrane helix</keyword>
<evidence type="ECO:0000256" key="10">
    <source>
        <dbReference type="SAM" id="MobiDB-lite"/>
    </source>
</evidence>
<sequence length="447" mass="50598">MPHGQAFSYSHNSYMPSPENKYRPYAHKVPLDPREDTFPLTQANKTYLSSLADLKALDFDEKLTLKELSTYAGIRYLTTGLVFPFAVGETLLQVQYLPSDEQLLRASLEEGHQQEHADSDDPEFYDVNLGYDTQPRGLANTSLSHALPPLEAGVWDSMQTLARHPTEGWLSLWKGQFTNWVHDMGQIFLQPSIEAVLNDTFDLYDDTIPLVHLESALPNVVTMVTSHVVTGVVLSPLEIIRTRLMVQSSSPHYKKYKGFFHALKTIIQEEGLATFYWSYNLFPTILYHALTPLIGNTIPLVIDRFLNLSPADSPLLYSLAELGLNTLQLIITMPVDTIRKRLQCQIQSQSSERLVTIVSTRSTPYYGVVDCAYRIITEEGGSRTKRSKKAKNGRSLKRKSDHPTAKKSWWQRWGVQGLYRGSSMRFAGYLAVFANNVIGGTKDEDEW</sequence>
<keyword evidence="5" id="KW-0677">Repeat</keyword>
<evidence type="ECO:0000313" key="11">
    <source>
        <dbReference type="EMBL" id="ORX97980.1"/>
    </source>
</evidence>
<evidence type="ECO:0000256" key="8">
    <source>
        <dbReference type="PROSITE-ProRule" id="PRU00282"/>
    </source>
</evidence>
<dbReference type="FunCoup" id="A0A1Y1YIX9">
    <property type="interactions" value="57"/>
</dbReference>
<dbReference type="SUPFAM" id="SSF103506">
    <property type="entry name" value="Mitochondrial carrier"/>
    <property type="match status" value="1"/>
</dbReference>
<dbReference type="InterPro" id="IPR018108">
    <property type="entry name" value="MCP_transmembrane"/>
</dbReference>
<reference evidence="11 12" key="1">
    <citation type="submission" date="2016-07" db="EMBL/GenBank/DDBJ databases">
        <title>Pervasive Adenine N6-methylation of Active Genes in Fungi.</title>
        <authorList>
            <consortium name="DOE Joint Genome Institute"/>
            <person name="Mondo S.J."/>
            <person name="Dannebaum R.O."/>
            <person name="Kuo R.C."/>
            <person name="Labutti K."/>
            <person name="Haridas S."/>
            <person name="Kuo A."/>
            <person name="Salamov A."/>
            <person name="Ahrendt S.R."/>
            <person name="Lipzen A."/>
            <person name="Sullivan W."/>
            <person name="Andreopoulos W.B."/>
            <person name="Clum A."/>
            <person name="Lindquist E."/>
            <person name="Daum C."/>
            <person name="Ramamoorthy G.K."/>
            <person name="Gryganskyi A."/>
            <person name="Culley D."/>
            <person name="Magnuson J.K."/>
            <person name="James T.Y."/>
            <person name="O'Malley M.A."/>
            <person name="Stajich J.E."/>
            <person name="Spatafora J.W."/>
            <person name="Visel A."/>
            <person name="Grigoriev I.V."/>
        </authorList>
    </citation>
    <scope>NUCLEOTIDE SEQUENCE [LARGE SCALE GENOMIC DNA]</scope>
    <source>
        <strain evidence="11 12">CBS 931.73</strain>
    </source>
</reference>
<dbReference type="InterPro" id="IPR044712">
    <property type="entry name" value="SLC25A32-like"/>
</dbReference>
<dbReference type="PANTHER" id="PTHR45683">
    <property type="entry name" value="MITOCHONDRIAL NICOTINAMIDE ADENINE DINUCLEOTIDE TRANSPORTER 1-RELATED-RELATED"/>
    <property type="match status" value="1"/>
</dbReference>
<evidence type="ECO:0000256" key="5">
    <source>
        <dbReference type="ARBA" id="ARBA00022737"/>
    </source>
</evidence>
<feature type="compositionally biased region" description="Basic residues" evidence="10">
    <location>
        <begin position="383"/>
        <end position="400"/>
    </location>
</feature>
<evidence type="ECO:0000256" key="2">
    <source>
        <dbReference type="ARBA" id="ARBA00006375"/>
    </source>
</evidence>
<evidence type="ECO:0000256" key="1">
    <source>
        <dbReference type="ARBA" id="ARBA00004141"/>
    </source>
</evidence>
<protein>
    <submittedName>
        <fullName evidence="11">Mitochondrial carrier</fullName>
    </submittedName>
</protein>
<feature type="region of interest" description="Disordered" evidence="10">
    <location>
        <begin position="383"/>
        <end position="403"/>
    </location>
</feature>
<dbReference type="AlphaFoldDB" id="A0A1Y1YIX9"/>
<keyword evidence="12" id="KW-1185">Reference proteome</keyword>
<dbReference type="GO" id="GO:0055085">
    <property type="term" value="P:transmembrane transport"/>
    <property type="evidence" value="ECO:0007669"/>
    <property type="project" value="InterPro"/>
</dbReference>
<dbReference type="EMBL" id="MCFE01000122">
    <property type="protein sequence ID" value="ORX97980.1"/>
    <property type="molecule type" value="Genomic_DNA"/>
</dbReference>
<dbReference type="InterPro" id="IPR023395">
    <property type="entry name" value="MCP_dom_sf"/>
</dbReference>
<dbReference type="Proteomes" id="UP000193498">
    <property type="component" value="Unassembled WGS sequence"/>
</dbReference>
<dbReference type="InParanoid" id="A0A1Y1YIX9"/>
<evidence type="ECO:0000256" key="6">
    <source>
        <dbReference type="ARBA" id="ARBA00022989"/>
    </source>
</evidence>
<gene>
    <name evidence="11" type="ORF">K493DRAFT_280797</name>
</gene>
<dbReference type="GO" id="GO:0006862">
    <property type="term" value="P:nucleotide transport"/>
    <property type="evidence" value="ECO:0007669"/>
    <property type="project" value="InterPro"/>
</dbReference>
<dbReference type="PROSITE" id="PS50920">
    <property type="entry name" value="SOLCAR"/>
    <property type="match status" value="2"/>
</dbReference>
<evidence type="ECO:0000313" key="12">
    <source>
        <dbReference type="Proteomes" id="UP000193498"/>
    </source>
</evidence>
<keyword evidence="7 8" id="KW-0472">Membrane</keyword>
<proteinExistence type="inferred from homology"/>
<comment type="caution">
    <text evidence="11">The sequence shown here is derived from an EMBL/GenBank/DDBJ whole genome shotgun (WGS) entry which is preliminary data.</text>
</comment>
<accession>A0A1Y1YIX9</accession>
<keyword evidence="3 9" id="KW-0813">Transport</keyword>
<dbReference type="GO" id="GO:0016020">
    <property type="term" value="C:membrane"/>
    <property type="evidence" value="ECO:0007669"/>
    <property type="project" value="UniProtKB-SubCell"/>
</dbReference>
<feature type="repeat" description="Solcar" evidence="8">
    <location>
        <begin position="214"/>
        <end position="305"/>
    </location>
</feature>
<name>A0A1Y1YIX9_9FUNG</name>
<organism evidence="11 12">
    <name type="scientific">Basidiobolus meristosporus CBS 931.73</name>
    <dbReference type="NCBI Taxonomy" id="1314790"/>
    <lineage>
        <taxon>Eukaryota</taxon>
        <taxon>Fungi</taxon>
        <taxon>Fungi incertae sedis</taxon>
        <taxon>Zoopagomycota</taxon>
        <taxon>Entomophthoromycotina</taxon>
        <taxon>Basidiobolomycetes</taxon>
        <taxon>Basidiobolales</taxon>
        <taxon>Basidiobolaceae</taxon>
        <taxon>Basidiobolus</taxon>
    </lineage>
</organism>
<evidence type="ECO:0000256" key="4">
    <source>
        <dbReference type="ARBA" id="ARBA00022692"/>
    </source>
</evidence>
<comment type="similarity">
    <text evidence="2 9">Belongs to the mitochondrial carrier (TC 2.A.29) family.</text>
</comment>
<dbReference type="OrthoDB" id="77989at2759"/>
<dbReference type="STRING" id="1314790.A0A1Y1YIX9"/>
<evidence type="ECO:0000256" key="9">
    <source>
        <dbReference type="RuleBase" id="RU000488"/>
    </source>
</evidence>
<keyword evidence="4 8" id="KW-0812">Transmembrane</keyword>
<comment type="subcellular location">
    <subcellularLocation>
        <location evidence="1">Membrane</location>
        <topology evidence="1">Multi-pass membrane protein</topology>
    </subcellularLocation>
</comment>
<evidence type="ECO:0000256" key="3">
    <source>
        <dbReference type="ARBA" id="ARBA00022448"/>
    </source>
</evidence>
<feature type="repeat" description="Solcar" evidence="8">
    <location>
        <begin position="312"/>
        <end position="412"/>
    </location>
</feature>
<evidence type="ECO:0000256" key="7">
    <source>
        <dbReference type="ARBA" id="ARBA00023136"/>
    </source>
</evidence>